<proteinExistence type="predicted"/>
<dbReference type="PANTHER" id="PTHR33923:SF3">
    <property type="entry name" value="CALMODULIN BINDING PROTEIN PICBP"/>
    <property type="match status" value="1"/>
</dbReference>
<evidence type="ECO:0000256" key="1">
    <source>
        <dbReference type="SAM" id="MobiDB-lite"/>
    </source>
</evidence>
<sequence length="1376" mass="156148">MINQKSENESQLLKLESKKKLRKVRSMKKLQRLSSRGRKPQYDHSLSIISSAGSESSQHQTPIEVTDASPNYMKATSSSHAKDSFQIVQRLVRNKTLTRMTTLKLKRSLTKKLSGKTEQKRKLKSSRSIKLATVKGSKSTTGVHSESIDGIDGENRESTSDAGSKPQRVLTRRLSLKPMRISAKKTNSKSKNSSVDSSLHKATCSSAIKDSHFPDRVELPQEGSGSQGVSAVRVCPYTYCSLHGHRHGDLPPLKRFVSMRRRQLKTQKSAKKDGRSKQIGNAKKATQKTKTVHNEDGSSHFQNEKNAARELPFKPHDTPPSTVNEGDTLVKGKNMEPDYEVLEKSFEQDVTTTGVTYGVQERDQKYIKKWHLMYKHAVLSNAGKCENKLPFVGNEKEGREEDSKGNNSSYHNCSETDSDMDDEKKNVIELVQKAFDEILLPEVEDLSSDNHLKSRGNETDEQLLEKSEGKIEERNTTTFTESPKEVQKMENKTKSWSRLKRVILLKRFVKALEKVRNINSRRPGTLPSDANFEAEKVFLNHQTADERENSEWMLDYALQKVISKLAPAQKQRVTLLIEAFETIRPIQDAENGPQSSATVESQANPIQSLDASSNHSKEEINDRKGFEVTKSERIDENTAAFKKNDESAVVESTSTDVVKFTDFDIGILVEEVTAKSKNMESDHNVLQKNFVQEEPKHGSSITGLAHGVQERDQKYIKKWHLMYKHAVLSNTSKCENKLPFVRNEKEGREEDNEGNNSSCDNYSETDSDMDNEKKNVIELVQKAFDEILLPEADNIFSDDHSKSRSYGSEEVLLEKSEGKVEERNATTFKESPKEEQKMEDSKPKSWSHLKKLILLKRFVKALEKARNINPRRPKQSPSDDNFEAENVVLNRQTAEERRKSEEWMLDYALQKVISKLAPAQRQRVRLLVEAFETVLPFQDAENRLQSSAGVESQENPVESLDASTNHSKEQVNEGSFSLYSAKTLLGKVSCSNDCTMEFSDKASEDPMHKLCNPFEPVEPEEAPTNRIVDEVPEDLVSDLNTENTSIRSASPERYCETKNVIGDNSEQFSLTKSLVLNGLVRSLKSNLVGPETPSNLLDEPTRDRKYMIEKDQPGTSKAPRSAVVESETQVEKQSNTGLWFMVYKHMVSDITENNSKTLTDGPDEKESEYEGSITRGLSVSYESTPVNSPDMHFKDHVVADAEVELRQIEAIKMVEEAIDTILPDRQPLPVDNTIDRTERMYSQGLNQKEEKMESGNGIAKQQKEESISMEGDKPKQKLSRNWSNLKKFIMLRRFIKALEKVRKFNPRGPRYLPLEPDSEAEKVELRRQDMAERKGTEEWMLDYALRQVVSKLTPVRKRKVELLVEAFETVVPTAKN</sequence>
<feature type="compositionally biased region" description="Polar residues" evidence="1">
    <location>
        <begin position="592"/>
        <end position="614"/>
    </location>
</feature>
<feature type="region of interest" description="Disordered" evidence="1">
    <location>
        <begin position="742"/>
        <end position="769"/>
    </location>
</feature>
<name>A0AAV1ATV2_VICFA</name>
<feature type="domain" description="Calmodulin-binding" evidence="2">
    <location>
        <begin position="822"/>
        <end position="936"/>
    </location>
</feature>
<feature type="compositionally biased region" description="Polar residues" evidence="1">
    <location>
        <begin position="405"/>
        <end position="415"/>
    </location>
</feature>
<feature type="compositionally biased region" description="Basic and acidic residues" evidence="1">
    <location>
        <begin position="1261"/>
        <end position="1275"/>
    </location>
</feature>
<protein>
    <recommendedName>
        <fullName evidence="2">Calmodulin-binding domain-containing protein</fullName>
    </recommendedName>
</protein>
<dbReference type="GO" id="GO:0005516">
    <property type="term" value="F:calmodulin binding"/>
    <property type="evidence" value="ECO:0007669"/>
    <property type="project" value="InterPro"/>
</dbReference>
<dbReference type="Proteomes" id="UP001157006">
    <property type="component" value="Chromosome 5"/>
</dbReference>
<feature type="region of interest" description="Disordered" evidence="1">
    <location>
        <begin position="1"/>
        <end position="62"/>
    </location>
</feature>
<evidence type="ECO:0000313" key="3">
    <source>
        <dbReference type="EMBL" id="CAI8613891.1"/>
    </source>
</evidence>
<feature type="domain" description="Calmodulin-binding" evidence="2">
    <location>
        <begin position="1259"/>
        <end position="1372"/>
    </location>
</feature>
<feature type="region of interest" description="Disordered" evidence="1">
    <location>
        <begin position="262"/>
        <end position="333"/>
    </location>
</feature>
<feature type="region of interest" description="Disordered" evidence="1">
    <location>
        <begin position="866"/>
        <end position="885"/>
    </location>
</feature>
<evidence type="ECO:0000313" key="4">
    <source>
        <dbReference type="Proteomes" id="UP001157006"/>
    </source>
</evidence>
<feature type="region of interest" description="Disordered" evidence="1">
    <location>
        <begin position="1248"/>
        <end position="1276"/>
    </location>
</feature>
<feature type="compositionally biased region" description="Low complexity" evidence="1">
    <location>
        <begin position="45"/>
        <end position="57"/>
    </location>
</feature>
<gene>
    <name evidence="3" type="ORF">VFH_V103200</name>
</gene>
<accession>A0AAV1ATV2</accession>
<feature type="region of interest" description="Disordered" evidence="1">
    <location>
        <begin position="587"/>
        <end position="622"/>
    </location>
</feature>
<feature type="region of interest" description="Disordered" evidence="1">
    <location>
        <begin position="394"/>
        <end position="421"/>
    </location>
</feature>
<reference evidence="3 4" key="1">
    <citation type="submission" date="2023-01" db="EMBL/GenBank/DDBJ databases">
        <authorList>
            <person name="Kreplak J."/>
        </authorList>
    </citation>
    <scope>NUCLEOTIDE SEQUENCE [LARGE SCALE GENOMIC DNA]</scope>
</reference>
<feature type="compositionally biased region" description="Basic and acidic residues" evidence="1">
    <location>
        <begin position="292"/>
        <end position="317"/>
    </location>
</feature>
<feature type="compositionally biased region" description="Basic and acidic residues" evidence="1">
    <location>
        <begin position="812"/>
        <end position="842"/>
    </location>
</feature>
<dbReference type="InterPro" id="IPR044681">
    <property type="entry name" value="PICBP-like"/>
</dbReference>
<dbReference type="InterPro" id="IPR012417">
    <property type="entry name" value="CaM-bd_dom_pln"/>
</dbReference>
<dbReference type="SMART" id="SM01054">
    <property type="entry name" value="CaM_binding"/>
    <property type="match status" value="3"/>
</dbReference>
<keyword evidence="4" id="KW-1185">Reference proteome</keyword>
<dbReference type="EMBL" id="OX451740">
    <property type="protein sequence ID" value="CAI8613891.1"/>
    <property type="molecule type" value="Genomic_DNA"/>
</dbReference>
<feature type="region of interest" description="Disordered" evidence="1">
    <location>
        <begin position="108"/>
        <end position="173"/>
    </location>
</feature>
<feature type="region of interest" description="Disordered" evidence="1">
    <location>
        <begin position="798"/>
        <end position="842"/>
    </location>
</feature>
<feature type="compositionally biased region" description="Basic residues" evidence="1">
    <location>
        <begin position="17"/>
        <end position="39"/>
    </location>
</feature>
<evidence type="ECO:0000259" key="2">
    <source>
        <dbReference type="SMART" id="SM01054"/>
    </source>
</evidence>
<dbReference type="PANTHER" id="PTHR33923">
    <property type="entry name" value="CALMODULIN-BINDING PROTEIN-RELATED"/>
    <property type="match status" value="1"/>
</dbReference>
<organism evidence="3 4">
    <name type="scientific">Vicia faba</name>
    <name type="common">Broad bean</name>
    <name type="synonym">Faba vulgaris</name>
    <dbReference type="NCBI Taxonomy" id="3906"/>
    <lineage>
        <taxon>Eukaryota</taxon>
        <taxon>Viridiplantae</taxon>
        <taxon>Streptophyta</taxon>
        <taxon>Embryophyta</taxon>
        <taxon>Tracheophyta</taxon>
        <taxon>Spermatophyta</taxon>
        <taxon>Magnoliopsida</taxon>
        <taxon>eudicotyledons</taxon>
        <taxon>Gunneridae</taxon>
        <taxon>Pentapetalae</taxon>
        <taxon>rosids</taxon>
        <taxon>fabids</taxon>
        <taxon>Fabales</taxon>
        <taxon>Fabaceae</taxon>
        <taxon>Papilionoideae</taxon>
        <taxon>50 kb inversion clade</taxon>
        <taxon>NPAAA clade</taxon>
        <taxon>Hologalegina</taxon>
        <taxon>IRL clade</taxon>
        <taxon>Fabeae</taxon>
        <taxon>Vicia</taxon>
    </lineage>
</organism>
<dbReference type="Pfam" id="PF07839">
    <property type="entry name" value="CaM_binding"/>
    <property type="match status" value="3"/>
</dbReference>
<feature type="domain" description="Calmodulin-binding" evidence="2">
    <location>
        <begin position="467"/>
        <end position="585"/>
    </location>
</feature>
<feature type="compositionally biased region" description="Basic and acidic residues" evidence="1">
    <location>
        <begin position="394"/>
        <end position="404"/>
    </location>
</feature>